<dbReference type="AlphaFoldDB" id="A0A1C9CB14"/>
<feature type="active site" description="Proton acceptor" evidence="9">
    <location>
        <position position="58"/>
    </location>
</feature>
<dbReference type="UniPathway" id="UPA00035">
    <property type="reaction ID" value="UER00044"/>
</dbReference>
<keyword evidence="4 9" id="KW-0028">Amino-acid biosynthesis</keyword>
<keyword evidence="11" id="KW-0934">Plastid</keyword>
<dbReference type="InterPro" id="IPR011060">
    <property type="entry name" value="RibuloseP-bd_barrel"/>
</dbReference>
<dbReference type="InterPro" id="IPR002028">
    <property type="entry name" value="Trp_synthase_suA"/>
</dbReference>
<proteinExistence type="inferred from homology"/>
<dbReference type="Gene3D" id="3.20.20.70">
    <property type="entry name" value="Aldolase class I"/>
    <property type="match status" value="1"/>
</dbReference>
<sequence length="270" mass="29186">MLLISQVLSELDSTCALIPFITAGYPNLDSTIEALHILDQKGANIIELGIPYSDALADGPVIQESSRVALEQGMYIDQVLYIVKKVSPTLKAPIVVFTYYNPILSRGITQFVQEIAQAGAKGLIVPDLPLEEADYLIKLCSDNKIELILFVAPTSSKERIGAIVAKSPGCIYLVSSNGVTGTRDNIELEIHELAKSIKQNTSKLVILGFGISNAEQAAKIAQWDIDGIVMGSAFINKLSEGNLSNGYTNFSHFCEEIKLAIKTGVTAKKI</sequence>
<organism evidence="11">
    <name type="scientific">Ahnfeltia plicata</name>
    <dbReference type="NCBI Taxonomy" id="28023"/>
    <lineage>
        <taxon>Eukaryota</taxon>
        <taxon>Rhodophyta</taxon>
        <taxon>Florideophyceae</taxon>
        <taxon>Ahnfeltiophycidae</taxon>
        <taxon>Ahnfeltiales</taxon>
        <taxon>Ahnfeltiaceae</taxon>
        <taxon>Ahnfeltia</taxon>
    </lineage>
</organism>
<dbReference type="SUPFAM" id="SSF51366">
    <property type="entry name" value="Ribulose-phoshate binding barrel"/>
    <property type="match status" value="1"/>
</dbReference>
<dbReference type="HAMAP" id="MF_00131">
    <property type="entry name" value="Trp_synth_alpha"/>
    <property type="match status" value="1"/>
</dbReference>
<evidence type="ECO:0000256" key="7">
    <source>
        <dbReference type="ARBA" id="ARBA00023239"/>
    </source>
</evidence>
<evidence type="ECO:0000256" key="6">
    <source>
        <dbReference type="ARBA" id="ARBA00023141"/>
    </source>
</evidence>
<dbReference type="FunFam" id="3.20.20.70:FF:000037">
    <property type="entry name" value="Tryptophan synthase alpha chain"/>
    <property type="match status" value="1"/>
</dbReference>
<dbReference type="CDD" id="cd04724">
    <property type="entry name" value="Tryptophan_synthase_alpha"/>
    <property type="match status" value="1"/>
</dbReference>
<dbReference type="NCBIfam" id="TIGR00262">
    <property type="entry name" value="trpA"/>
    <property type="match status" value="1"/>
</dbReference>
<dbReference type="InterPro" id="IPR013785">
    <property type="entry name" value="Aldolase_TIM"/>
</dbReference>
<keyword evidence="6 9" id="KW-0057">Aromatic amino acid biosynthesis</keyword>
<geneLocation type="plastid" evidence="11"/>
<evidence type="ECO:0000256" key="10">
    <source>
        <dbReference type="RuleBase" id="RU003662"/>
    </source>
</evidence>
<dbReference type="GeneID" id="29069882"/>
<evidence type="ECO:0000256" key="8">
    <source>
        <dbReference type="ARBA" id="ARBA00049047"/>
    </source>
</evidence>
<dbReference type="PANTHER" id="PTHR43406">
    <property type="entry name" value="TRYPTOPHAN SYNTHASE, ALPHA CHAIN"/>
    <property type="match status" value="1"/>
</dbReference>
<keyword evidence="7 9" id="KW-0456">Lyase</keyword>
<reference evidence="11" key="1">
    <citation type="journal article" date="2016" name="BMC Biol.">
        <title>Parallel evolution of highly conserved plastid genome architecture in red seaweeds and seed plants.</title>
        <authorList>
            <person name="Lee J."/>
            <person name="Cho C.H."/>
            <person name="Park S.I."/>
            <person name="Choi J.W."/>
            <person name="Song H.S."/>
            <person name="West J.A."/>
            <person name="Bhattacharya D."/>
            <person name="Yoon H.S."/>
        </authorList>
    </citation>
    <scope>NUCLEOTIDE SEQUENCE</scope>
</reference>
<evidence type="ECO:0000256" key="3">
    <source>
        <dbReference type="ARBA" id="ARBA00011270"/>
    </source>
</evidence>
<name>A0A1C9CB14_9FLOR</name>
<dbReference type="PANTHER" id="PTHR43406:SF1">
    <property type="entry name" value="TRYPTOPHAN SYNTHASE ALPHA CHAIN, CHLOROPLASTIC"/>
    <property type="match status" value="1"/>
</dbReference>
<gene>
    <name evidence="9 11" type="primary">trpA</name>
    <name evidence="11" type="ORF">Ahnf_093</name>
</gene>
<evidence type="ECO:0000256" key="1">
    <source>
        <dbReference type="ARBA" id="ARBA00003365"/>
    </source>
</evidence>
<accession>A0A1C9CB14</accession>
<evidence type="ECO:0000256" key="4">
    <source>
        <dbReference type="ARBA" id="ARBA00022605"/>
    </source>
</evidence>
<comment type="pathway">
    <text evidence="2 9">Amino-acid biosynthesis; L-tryptophan biosynthesis; L-tryptophan from chorismate: step 5/5.</text>
</comment>
<comment type="similarity">
    <text evidence="9 10">Belongs to the TrpA family.</text>
</comment>
<dbReference type="EC" id="4.2.1.20" evidence="9"/>
<dbReference type="GO" id="GO:0004834">
    <property type="term" value="F:tryptophan synthase activity"/>
    <property type="evidence" value="ECO:0007669"/>
    <property type="project" value="UniProtKB-UniRule"/>
</dbReference>
<comment type="subunit">
    <text evidence="3 9">Tetramer of two alpha and two beta chains.</text>
</comment>
<dbReference type="RefSeq" id="YP_009293890.1">
    <property type="nucleotide sequence ID" value="NC_031145.1"/>
</dbReference>
<comment type="catalytic activity">
    <reaction evidence="8 9">
        <text>(1S,2R)-1-C-(indol-3-yl)glycerol 3-phosphate + L-serine = D-glyceraldehyde 3-phosphate + L-tryptophan + H2O</text>
        <dbReference type="Rhea" id="RHEA:10532"/>
        <dbReference type="ChEBI" id="CHEBI:15377"/>
        <dbReference type="ChEBI" id="CHEBI:33384"/>
        <dbReference type="ChEBI" id="CHEBI:57912"/>
        <dbReference type="ChEBI" id="CHEBI:58866"/>
        <dbReference type="ChEBI" id="CHEBI:59776"/>
        <dbReference type="EC" id="4.2.1.20"/>
    </reaction>
</comment>
<evidence type="ECO:0000313" key="11">
    <source>
        <dbReference type="EMBL" id="AOM65578.1"/>
    </source>
</evidence>
<comment type="function">
    <text evidence="1 9">The alpha subunit is responsible for the aldol cleavage of indoleglycerol phosphate to indole and glyceraldehyde 3-phosphate.</text>
</comment>
<dbReference type="InterPro" id="IPR018204">
    <property type="entry name" value="Trp_synthase_alpha_AS"/>
</dbReference>
<evidence type="ECO:0000256" key="5">
    <source>
        <dbReference type="ARBA" id="ARBA00022822"/>
    </source>
</evidence>
<keyword evidence="5 9" id="KW-0822">Tryptophan biosynthesis</keyword>
<protein>
    <recommendedName>
        <fullName evidence="9">Tryptophan synthase alpha chain</fullName>
        <ecNumber evidence="9">4.2.1.20</ecNumber>
    </recommendedName>
</protein>
<evidence type="ECO:0000256" key="9">
    <source>
        <dbReference type="HAMAP-Rule" id="MF_00131"/>
    </source>
</evidence>
<dbReference type="GO" id="GO:0005829">
    <property type="term" value="C:cytosol"/>
    <property type="evidence" value="ECO:0007669"/>
    <property type="project" value="TreeGrafter"/>
</dbReference>
<evidence type="ECO:0000256" key="2">
    <source>
        <dbReference type="ARBA" id="ARBA00004733"/>
    </source>
</evidence>
<dbReference type="EMBL" id="KX284715">
    <property type="protein sequence ID" value="AOM65578.1"/>
    <property type="molecule type" value="Genomic_DNA"/>
</dbReference>
<dbReference type="PROSITE" id="PS00167">
    <property type="entry name" value="TRP_SYNTHASE_ALPHA"/>
    <property type="match status" value="1"/>
</dbReference>
<dbReference type="Pfam" id="PF00290">
    <property type="entry name" value="Trp_syntA"/>
    <property type="match status" value="1"/>
</dbReference>
<feature type="active site" description="Proton acceptor" evidence="9">
    <location>
        <position position="47"/>
    </location>
</feature>